<dbReference type="RefSeq" id="WP_283715353.1">
    <property type="nucleotide sequence ID" value="NZ_JASJND010000004.1"/>
</dbReference>
<feature type="region of interest" description="Disordered" evidence="1">
    <location>
        <begin position="525"/>
        <end position="591"/>
    </location>
</feature>
<proteinExistence type="predicted"/>
<gene>
    <name evidence="4" type="ORF">QNI14_05255</name>
</gene>
<dbReference type="EMBL" id="JASJND010000004">
    <property type="protein sequence ID" value="MDJ1113854.1"/>
    <property type="molecule type" value="Genomic_DNA"/>
</dbReference>
<evidence type="ECO:0000313" key="4">
    <source>
        <dbReference type="EMBL" id="MDJ1113854.1"/>
    </source>
</evidence>
<reference evidence="4 5" key="1">
    <citation type="submission" date="2023-05" db="EMBL/GenBank/DDBJ databases">
        <title>Microbacterium dauci sp.nov., Isolated from Carrot Rhizosphere Soil.</title>
        <authorList>
            <person name="Xiao Z."/>
            <person name="Zheng J."/>
        </authorList>
    </citation>
    <scope>NUCLEOTIDE SEQUENCE [LARGE SCALE GENOMIC DNA]</scope>
    <source>
        <strain evidence="4 5">LX3-4</strain>
    </source>
</reference>
<feature type="compositionally biased region" description="Low complexity" evidence="1">
    <location>
        <begin position="525"/>
        <end position="536"/>
    </location>
</feature>
<dbReference type="PANTHER" id="PTHR34473">
    <property type="entry name" value="UPF0699 TRANSMEMBRANE PROTEIN YDBS"/>
    <property type="match status" value="1"/>
</dbReference>
<evidence type="ECO:0000313" key="5">
    <source>
        <dbReference type="Proteomes" id="UP001321481"/>
    </source>
</evidence>
<keyword evidence="2" id="KW-0472">Membrane</keyword>
<organism evidence="4 5">
    <name type="scientific">Microbacterium dauci</name>
    <dbReference type="NCBI Taxonomy" id="3048008"/>
    <lineage>
        <taxon>Bacteria</taxon>
        <taxon>Bacillati</taxon>
        <taxon>Actinomycetota</taxon>
        <taxon>Actinomycetes</taxon>
        <taxon>Micrococcales</taxon>
        <taxon>Microbacteriaceae</taxon>
        <taxon>Microbacterium</taxon>
    </lineage>
</organism>
<evidence type="ECO:0000256" key="1">
    <source>
        <dbReference type="SAM" id="MobiDB-lite"/>
    </source>
</evidence>
<protein>
    <submittedName>
        <fullName evidence="4">PH domain-containing protein</fullName>
    </submittedName>
</protein>
<keyword evidence="2" id="KW-0812">Transmembrane</keyword>
<feature type="transmembrane region" description="Helical" evidence="2">
    <location>
        <begin position="242"/>
        <end position="265"/>
    </location>
</feature>
<feature type="transmembrane region" description="Helical" evidence="2">
    <location>
        <begin position="37"/>
        <end position="55"/>
    </location>
</feature>
<sequence length="591" mass="62821">MSDPQGIEPSTAAPPQDVVKSGLVDGEWHRMHPLSPLLRGGLTLLVILGILVANLRDRLIGIFLPQGSGYDDGNPVDFVIENNVALPAIGITLGLLIVIIALFWVSWRFHTFRITDDDVEVRSGVLFRTHRRAPLDRVQGVNLTRPALARLVGLAKLEVVGAGLDSNVKLEYLSTSNAETIRGDILRLASGRRTGERQQAAASAPQGTVGRISAGLGEIVDGVDDTDSAPESIVRVPLSRLILANLLSGSTLVFLALIAAVIVGLVLQPQWLFAALGASIPAAIGFGTYAIRQFVRTVRYSIAPTSAGVRITFGLLTTVTETLPPGRVHAVDIRQPVLWRLGGWWKVRVNRVSGRSSTDASAAQNLDVLPIGSRDDVERVVRLLLPTVPVDAAMLEGGMFGPRQGDGYTVSPRRARWLGPLSYRRNGFRLLPEALLIRRGRIWPKLVLLPLARLQSVRIDQGPLDRRLGLANVTGHTVLGPVSGDVNHLDRADALALWQATTDAAVVAAAAVDAVAVEAAPASEPAPAPAASAFAPETVPAASTPVSDSEISTGVGREPEIDPNPVTSFESGAAAEQIPPVGATPEERRDA</sequence>
<feature type="transmembrane region" description="Helical" evidence="2">
    <location>
        <begin position="271"/>
        <end position="291"/>
    </location>
</feature>
<comment type="caution">
    <text evidence="4">The sequence shown here is derived from an EMBL/GenBank/DDBJ whole genome shotgun (WGS) entry which is preliminary data.</text>
</comment>
<keyword evidence="2" id="KW-1133">Transmembrane helix</keyword>
<feature type="domain" description="YdbS-like PH" evidence="3">
    <location>
        <begin position="107"/>
        <end position="182"/>
    </location>
</feature>
<dbReference type="Proteomes" id="UP001321481">
    <property type="component" value="Unassembled WGS sequence"/>
</dbReference>
<dbReference type="InterPro" id="IPR005182">
    <property type="entry name" value="YdbS-like_PH"/>
</dbReference>
<evidence type="ECO:0000259" key="3">
    <source>
        <dbReference type="Pfam" id="PF03703"/>
    </source>
</evidence>
<keyword evidence="5" id="KW-1185">Reference proteome</keyword>
<dbReference type="PANTHER" id="PTHR34473:SF2">
    <property type="entry name" value="UPF0699 TRANSMEMBRANE PROTEIN YDBT"/>
    <property type="match status" value="1"/>
</dbReference>
<name>A0ABT6ZCG8_9MICO</name>
<feature type="domain" description="YdbS-like PH" evidence="3">
    <location>
        <begin position="423"/>
        <end position="498"/>
    </location>
</feature>
<accession>A0ABT6ZCG8</accession>
<feature type="transmembrane region" description="Helical" evidence="2">
    <location>
        <begin position="84"/>
        <end position="105"/>
    </location>
</feature>
<evidence type="ECO:0000256" key="2">
    <source>
        <dbReference type="SAM" id="Phobius"/>
    </source>
</evidence>
<dbReference type="Pfam" id="PF03703">
    <property type="entry name" value="bPH_2"/>
    <property type="match status" value="2"/>
</dbReference>